<comment type="caution">
    <text evidence="1">The sequence shown here is derived from an EMBL/GenBank/DDBJ whole genome shotgun (WGS) entry which is preliminary data.</text>
</comment>
<proteinExistence type="predicted"/>
<evidence type="ECO:0000313" key="1">
    <source>
        <dbReference type="EMBL" id="RKS77041.1"/>
    </source>
</evidence>
<gene>
    <name evidence="1" type="ORF">BZB76_2410</name>
</gene>
<dbReference type="Proteomes" id="UP000274601">
    <property type="component" value="Unassembled WGS sequence"/>
</dbReference>
<name>A0A495QUD3_9ACTN</name>
<keyword evidence="2" id="KW-1185">Reference proteome</keyword>
<dbReference type="EMBL" id="RBWU01000002">
    <property type="protein sequence ID" value="RKS77041.1"/>
    <property type="molecule type" value="Genomic_DNA"/>
</dbReference>
<evidence type="ECO:0000313" key="2">
    <source>
        <dbReference type="Proteomes" id="UP000274601"/>
    </source>
</evidence>
<organism evidence="1 2">
    <name type="scientific">Actinomadura pelletieri DSM 43383</name>
    <dbReference type="NCBI Taxonomy" id="1120940"/>
    <lineage>
        <taxon>Bacteria</taxon>
        <taxon>Bacillati</taxon>
        <taxon>Actinomycetota</taxon>
        <taxon>Actinomycetes</taxon>
        <taxon>Streptosporangiales</taxon>
        <taxon>Thermomonosporaceae</taxon>
        <taxon>Actinomadura</taxon>
    </lineage>
</organism>
<dbReference type="AlphaFoldDB" id="A0A495QUD3"/>
<accession>A0A495QUD3</accession>
<sequence>MKFELTIPRRLGWWAQAAVAGFGALVAAAGDVRGGVLAAHLPVVLTSLNKDALAAPKLPDGKVSFAFYGVIDEPGEKRAVQADLEKDDVLYVEMLIPKLPPETDVPPERLPTLTLVSPSGETQMFTANRSEVFDEPYTDTSYISYSVGRMSAEQGTYTMEITGPVPARFVLAVGEEERPGEVVKGHIAEISDVHDWYRTPPGTVKVADADE</sequence>
<dbReference type="OrthoDB" id="5178521at2"/>
<dbReference type="RefSeq" id="WP_121434284.1">
    <property type="nucleotide sequence ID" value="NZ_RBWU01000002.1"/>
</dbReference>
<protein>
    <submittedName>
        <fullName evidence="1">Uncharacterized protein</fullName>
    </submittedName>
</protein>
<reference evidence="1 2" key="1">
    <citation type="submission" date="2018-10" db="EMBL/GenBank/DDBJ databases">
        <title>Genomic Encyclopedia of Archaeal and Bacterial Type Strains, Phase II (KMG-II): from individual species to whole genera.</title>
        <authorList>
            <person name="Goeker M."/>
        </authorList>
    </citation>
    <scope>NUCLEOTIDE SEQUENCE [LARGE SCALE GENOMIC DNA]</scope>
    <source>
        <strain evidence="1 2">DSM 43383</strain>
    </source>
</reference>